<proteinExistence type="predicted"/>
<organism evidence="2 3">
    <name type="scientific">Ornithinimicrobium cryptoxanthini</name>
    <dbReference type="NCBI Taxonomy" id="2934161"/>
    <lineage>
        <taxon>Bacteria</taxon>
        <taxon>Bacillati</taxon>
        <taxon>Actinomycetota</taxon>
        <taxon>Actinomycetes</taxon>
        <taxon>Micrococcales</taxon>
        <taxon>Ornithinimicrobiaceae</taxon>
        <taxon>Ornithinimicrobium</taxon>
    </lineage>
</organism>
<dbReference type="SUPFAM" id="SSF56112">
    <property type="entry name" value="Protein kinase-like (PK-like)"/>
    <property type="match status" value="1"/>
</dbReference>
<protein>
    <submittedName>
        <fullName evidence="2">Aminoglycoside phosphotransferase family protein</fullName>
    </submittedName>
</protein>
<reference evidence="2" key="1">
    <citation type="submission" date="2022-06" db="EMBL/GenBank/DDBJ databases">
        <title>Ornithinimicrobium JY.X270.</title>
        <authorList>
            <person name="Huang Y."/>
        </authorList>
    </citation>
    <scope>NUCLEOTIDE SEQUENCE</scope>
    <source>
        <strain evidence="2">JY.X270</strain>
    </source>
</reference>
<name>A0ABY4YHL5_9MICO</name>
<dbReference type="Gene3D" id="3.90.1200.10">
    <property type="match status" value="1"/>
</dbReference>
<dbReference type="Proteomes" id="UP001056535">
    <property type="component" value="Chromosome"/>
</dbReference>
<dbReference type="PANTHER" id="PTHR21310">
    <property type="entry name" value="AMINOGLYCOSIDE PHOSPHOTRANSFERASE-RELATED-RELATED"/>
    <property type="match status" value="1"/>
</dbReference>
<dbReference type="InterPro" id="IPR011009">
    <property type="entry name" value="Kinase-like_dom_sf"/>
</dbReference>
<evidence type="ECO:0000313" key="2">
    <source>
        <dbReference type="EMBL" id="USQ76020.1"/>
    </source>
</evidence>
<dbReference type="EMBL" id="CP099490">
    <property type="protein sequence ID" value="USQ76020.1"/>
    <property type="molecule type" value="Genomic_DNA"/>
</dbReference>
<gene>
    <name evidence="2" type="ORF">NF557_15705</name>
</gene>
<evidence type="ECO:0000259" key="1">
    <source>
        <dbReference type="Pfam" id="PF01636"/>
    </source>
</evidence>
<dbReference type="RefSeq" id="WP_252620652.1">
    <property type="nucleotide sequence ID" value="NZ_CP099490.1"/>
</dbReference>
<dbReference type="InterPro" id="IPR051678">
    <property type="entry name" value="AGP_Transferase"/>
</dbReference>
<dbReference type="InterPro" id="IPR002575">
    <property type="entry name" value="Aminoglycoside_PTrfase"/>
</dbReference>
<evidence type="ECO:0000313" key="3">
    <source>
        <dbReference type="Proteomes" id="UP001056535"/>
    </source>
</evidence>
<sequence length="340" mass="37528">MTLTTRQDVAALAAAHPQWFDDGRGVPSDPSPEAALIGRGESYAAWLVISRALADVRDPAGPRRIVVRVPHRLDELPRPMAEEFAALAAAPEGLGPRPIHLDPGDGTRGTGYQVQEFVPGQVRPATGWTDELLAAHARQLARLHERSYEGHGALTAAQLEPRISMVEQGESGLAWWGENYPELTAAADVARLWPRVRRLFEDTEPEFERLARFALTHGDAAVPNILVSGGVPRYVDWEWAMIGDPARDLAFIGGDVWLEPWYLELGRDRLERYLGAYVEAAGVGDPASLATRARAWLVHEVFFVALHFRRQVQRGAGAEYAGRADTLLARLDVALDRFSR</sequence>
<keyword evidence="3" id="KW-1185">Reference proteome</keyword>
<feature type="domain" description="Aminoglycoside phosphotransferase" evidence="1">
    <location>
        <begin position="61"/>
        <end position="284"/>
    </location>
</feature>
<accession>A0ABY4YHL5</accession>
<dbReference type="Pfam" id="PF01636">
    <property type="entry name" value="APH"/>
    <property type="match status" value="1"/>
</dbReference>